<proteinExistence type="predicted"/>
<accession>A0AAV9F2S0</accession>
<reference evidence="2" key="2">
    <citation type="submission" date="2023-06" db="EMBL/GenBank/DDBJ databases">
        <authorList>
            <person name="Ma L."/>
            <person name="Liu K.-W."/>
            <person name="Li Z."/>
            <person name="Hsiao Y.-Y."/>
            <person name="Qi Y."/>
            <person name="Fu T."/>
            <person name="Tang G."/>
            <person name="Zhang D."/>
            <person name="Sun W.-H."/>
            <person name="Liu D.-K."/>
            <person name="Li Y."/>
            <person name="Chen G.-Z."/>
            <person name="Liu X.-D."/>
            <person name="Liao X.-Y."/>
            <person name="Jiang Y.-T."/>
            <person name="Yu X."/>
            <person name="Hao Y."/>
            <person name="Huang J."/>
            <person name="Zhao X.-W."/>
            <person name="Ke S."/>
            <person name="Chen Y.-Y."/>
            <person name="Wu W.-L."/>
            <person name="Hsu J.-L."/>
            <person name="Lin Y.-F."/>
            <person name="Huang M.-D."/>
            <person name="Li C.-Y."/>
            <person name="Huang L."/>
            <person name="Wang Z.-W."/>
            <person name="Zhao X."/>
            <person name="Zhong W.-Y."/>
            <person name="Peng D.-H."/>
            <person name="Ahmad S."/>
            <person name="Lan S."/>
            <person name="Zhang J.-S."/>
            <person name="Tsai W.-C."/>
            <person name="Van De Peer Y."/>
            <person name="Liu Z.-J."/>
        </authorList>
    </citation>
    <scope>NUCLEOTIDE SEQUENCE</scope>
    <source>
        <strain evidence="2">CP</strain>
        <tissue evidence="2">Leaves</tissue>
    </source>
</reference>
<name>A0AAV9F2S0_ACOCL</name>
<evidence type="ECO:0000313" key="2">
    <source>
        <dbReference type="EMBL" id="KAK1319514.1"/>
    </source>
</evidence>
<dbReference type="Proteomes" id="UP001180020">
    <property type="component" value="Unassembled WGS sequence"/>
</dbReference>
<organism evidence="2 3">
    <name type="scientific">Acorus calamus</name>
    <name type="common">Sweet flag</name>
    <dbReference type="NCBI Taxonomy" id="4465"/>
    <lineage>
        <taxon>Eukaryota</taxon>
        <taxon>Viridiplantae</taxon>
        <taxon>Streptophyta</taxon>
        <taxon>Embryophyta</taxon>
        <taxon>Tracheophyta</taxon>
        <taxon>Spermatophyta</taxon>
        <taxon>Magnoliopsida</taxon>
        <taxon>Liliopsida</taxon>
        <taxon>Acoraceae</taxon>
        <taxon>Acorus</taxon>
    </lineage>
</organism>
<sequence length="59" mass="6984">MEGSDIHCEGGLDGPPRLGLLLPHRRRRDRTRPPRRRRRSLPRRLIQPLQNRKESVVII</sequence>
<dbReference type="AlphaFoldDB" id="A0AAV9F2S0"/>
<evidence type="ECO:0000313" key="3">
    <source>
        <dbReference type="Proteomes" id="UP001180020"/>
    </source>
</evidence>
<feature type="region of interest" description="Disordered" evidence="1">
    <location>
        <begin position="1"/>
        <end position="47"/>
    </location>
</feature>
<protein>
    <submittedName>
        <fullName evidence="2">Uncharacterized protein</fullName>
    </submittedName>
</protein>
<evidence type="ECO:0000256" key="1">
    <source>
        <dbReference type="SAM" id="MobiDB-lite"/>
    </source>
</evidence>
<feature type="compositionally biased region" description="Basic residues" evidence="1">
    <location>
        <begin position="23"/>
        <end position="42"/>
    </location>
</feature>
<dbReference type="EMBL" id="JAUJYO010000004">
    <property type="protein sequence ID" value="KAK1319514.1"/>
    <property type="molecule type" value="Genomic_DNA"/>
</dbReference>
<gene>
    <name evidence="2" type="ORF">QJS10_CPB04g00388</name>
</gene>
<keyword evidence="3" id="KW-1185">Reference proteome</keyword>
<comment type="caution">
    <text evidence="2">The sequence shown here is derived from an EMBL/GenBank/DDBJ whole genome shotgun (WGS) entry which is preliminary data.</text>
</comment>
<feature type="compositionally biased region" description="Basic and acidic residues" evidence="1">
    <location>
        <begin position="1"/>
        <end position="10"/>
    </location>
</feature>
<reference evidence="2" key="1">
    <citation type="journal article" date="2023" name="Nat. Commun.">
        <title>Diploid and tetraploid genomes of Acorus and the evolution of monocots.</title>
        <authorList>
            <person name="Ma L."/>
            <person name="Liu K.W."/>
            <person name="Li Z."/>
            <person name="Hsiao Y.Y."/>
            <person name="Qi Y."/>
            <person name="Fu T."/>
            <person name="Tang G.D."/>
            <person name="Zhang D."/>
            <person name="Sun W.H."/>
            <person name="Liu D.K."/>
            <person name="Li Y."/>
            <person name="Chen G.Z."/>
            <person name="Liu X.D."/>
            <person name="Liao X.Y."/>
            <person name="Jiang Y.T."/>
            <person name="Yu X."/>
            <person name="Hao Y."/>
            <person name="Huang J."/>
            <person name="Zhao X.W."/>
            <person name="Ke S."/>
            <person name="Chen Y.Y."/>
            <person name="Wu W.L."/>
            <person name="Hsu J.L."/>
            <person name="Lin Y.F."/>
            <person name="Huang M.D."/>
            <person name="Li C.Y."/>
            <person name="Huang L."/>
            <person name="Wang Z.W."/>
            <person name="Zhao X."/>
            <person name="Zhong W.Y."/>
            <person name="Peng D.H."/>
            <person name="Ahmad S."/>
            <person name="Lan S."/>
            <person name="Zhang J.S."/>
            <person name="Tsai W.C."/>
            <person name="Van de Peer Y."/>
            <person name="Liu Z.J."/>
        </authorList>
    </citation>
    <scope>NUCLEOTIDE SEQUENCE</scope>
    <source>
        <strain evidence="2">CP</strain>
    </source>
</reference>